<evidence type="ECO:0000256" key="11">
    <source>
        <dbReference type="ARBA" id="ARBA00023136"/>
    </source>
</evidence>
<evidence type="ECO:0000313" key="24">
    <source>
        <dbReference type="Proteomes" id="UP000321570"/>
    </source>
</evidence>
<evidence type="ECO:0000256" key="3">
    <source>
        <dbReference type="ARBA" id="ARBA00022679"/>
    </source>
</evidence>
<dbReference type="EC" id="2.7.7.108" evidence="12"/>
<evidence type="ECO:0000256" key="16">
    <source>
        <dbReference type="PIRSR" id="PIRSR640198-2"/>
    </source>
</evidence>
<reference evidence="22 24" key="3">
    <citation type="submission" date="2019-07" db="EMBL/GenBank/DDBJ databases">
        <authorList>
            <person name="Jastrzebski P J."/>
            <person name="Paukszto L."/>
            <person name="Jastrzebski P J."/>
        </authorList>
    </citation>
    <scope>NUCLEOTIDE SEQUENCE [LARGE SCALE GENOMIC DNA]</scope>
    <source>
        <strain evidence="22 24">WMS-il1</strain>
    </source>
</reference>
<evidence type="ECO:0000256" key="19">
    <source>
        <dbReference type="SAM" id="Phobius"/>
    </source>
</evidence>
<protein>
    <recommendedName>
        <fullName evidence="12">protein adenylyltransferase</fullName>
        <ecNumber evidence="12">2.7.7.108</ecNumber>
    </recommendedName>
</protein>
<feature type="binding site" evidence="16">
    <location>
        <begin position="445"/>
        <end position="446"/>
    </location>
    <ligand>
        <name>ATP</name>
        <dbReference type="ChEBI" id="CHEBI:30616"/>
    </ligand>
</feature>
<feature type="binding site" evidence="16">
    <location>
        <begin position="413"/>
        <end position="420"/>
    </location>
    <ligand>
        <name>ATP</name>
        <dbReference type="ChEBI" id="CHEBI:30616"/>
    </ligand>
</feature>
<dbReference type="EMBL" id="CABIJS010000199">
    <property type="protein sequence ID" value="VUZ46050.1"/>
    <property type="molecule type" value="Genomic_DNA"/>
</dbReference>
<evidence type="ECO:0000256" key="18">
    <source>
        <dbReference type="PIRSR" id="PIRSR640198-4"/>
    </source>
</evidence>
<dbReference type="Proteomes" id="UP000321570">
    <property type="component" value="Unassembled WGS sequence"/>
</dbReference>
<evidence type="ECO:0000259" key="20">
    <source>
        <dbReference type="PROSITE" id="PS51459"/>
    </source>
</evidence>
<dbReference type="GO" id="GO:0070733">
    <property type="term" value="F:AMPylase activity"/>
    <property type="evidence" value="ECO:0007669"/>
    <property type="project" value="UniProtKB-EC"/>
</dbReference>
<dbReference type="STRING" id="6216.A0A0R3SEM8"/>
<dbReference type="WBParaSite" id="HDID_0000323401-mRNA-1">
    <property type="protein sequence ID" value="HDID_0000323401-mRNA-1"/>
    <property type="gene ID" value="HDID_0000323401"/>
</dbReference>
<evidence type="ECO:0000256" key="5">
    <source>
        <dbReference type="ARBA" id="ARBA00022695"/>
    </source>
</evidence>
<comment type="similarity">
    <text evidence="2">Belongs to the fic family.</text>
</comment>
<keyword evidence="3" id="KW-0808">Transferase</keyword>
<evidence type="ECO:0000256" key="6">
    <source>
        <dbReference type="ARBA" id="ARBA00022737"/>
    </source>
</evidence>
<dbReference type="PANTHER" id="PTHR13504:SF34">
    <property type="entry name" value="PROTEIN ADENYLYLTRANSFERASE FICD"/>
    <property type="match status" value="1"/>
</dbReference>
<keyword evidence="4 19" id="KW-0812">Transmembrane</keyword>
<dbReference type="Pfam" id="PF02661">
    <property type="entry name" value="Fic"/>
    <property type="match status" value="1"/>
</dbReference>
<feature type="binding site" evidence="16">
    <location>
        <position position="453"/>
    </location>
    <ligand>
        <name>ATP</name>
        <dbReference type="ChEBI" id="CHEBI:30616"/>
    </ligand>
</feature>
<dbReference type="SUPFAM" id="SSF140931">
    <property type="entry name" value="Fic-like"/>
    <property type="match status" value="1"/>
</dbReference>
<dbReference type="AlphaFoldDB" id="A0A0R3SEM8"/>
<dbReference type="PROSITE" id="PS51459">
    <property type="entry name" value="FIDO"/>
    <property type="match status" value="1"/>
</dbReference>
<evidence type="ECO:0000256" key="15">
    <source>
        <dbReference type="PIRSR" id="PIRSR640198-1"/>
    </source>
</evidence>
<dbReference type="Proteomes" id="UP000274504">
    <property type="component" value="Unassembled WGS sequence"/>
</dbReference>
<dbReference type="OrthoDB" id="439046at2759"/>
<evidence type="ECO:0000256" key="12">
    <source>
        <dbReference type="ARBA" id="ARBA00034531"/>
    </source>
</evidence>
<dbReference type="GO" id="GO:0005524">
    <property type="term" value="F:ATP binding"/>
    <property type="evidence" value="ECO:0007669"/>
    <property type="project" value="UniProtKB-KW"/>
</dbReference>
<dbReference type="SUPFAM" id="SSF48452">
    <property type="entry name" value="TPR-like"/>
    <property type="match status" value="1"/>
</dbReference>
<feature type="site" description="Important for autoinhibition of adenylyltransferase activity" evidence="17">
    <location>
        <position position="279"/>
    </location>
</feature>
<keyword evidence="5" id="KW-0548">Nucleotidyltransferase</keyword>
<dbReference type="GO" id="GO:0016020">
    <property type="term" value="C:membrane"/>
    <property type="evidence" value="ECO:0007669"/>
    <property type="project" value="UniProtKB-SubCell"/>
</dbReference>
<keyword evidence="7 16" id="KW-0547">Nucleotide-binding</keyword>
<evidence type="ECO:0000256" key="13">
    <source>
        <dbReference type="ARBA" id="ARBA00047939"/>
    </source>
</evidence>
<dbReference type="Gene3D" id="1.10.3290.10">
    <property type="entry name" value="Fido-like domain"/>
    <property type="match status" value="1"/>
</dbReference>
<dbReference type="InterPro" id="IPR003812">
    <property type="entry name" value="Fido"/>
</dbReference>
<evidence type="ECO:0000256" key="1">
    <source>
        <dbReference type="ARBA" id="ARBA00004167"/>
    </source>
</evidence>
<gene>
    <name evidence="21" type="ORF">HDID_LOCUS3232</name>
    <name evidence="22" type="ORF">WMSIL1_LOCUS5947</name>
</gene>
<reference evidence="25" key="1">
    <citation type="submission" date="2017-02" db="UniProtKB">
        <authorList>
            <consortium name="WormBaseParasite"/>
        </authorList>
    </citation>
    <scope>IDENTIFICATION</scope>
</reference>
<evidence type="ECO:0000256" key="9">
    <source>
        <dbReference type="ARBA" id="ARBA00022840"/>
    </source>
</evidence>
<evidence type="ECO:0000256" key="17">
    <source>
        <dbReference type="PIRSR" id="PIRSR640198-3"/>
    </source>
</evidence>
<evidence type="ECO:0000256" key="2">
    <source>
        <dbReference type="ARBA" id="ARBA00009742"/>
    </source>
</evidence>
<keyword evidence="6" id="KW-0677">Repeat</keyword>
<keyword evidence="11 19" id="KW-0472">Membrane</keyword>
<dbReference type="EMBL" id="UYSG01000936">
    <property type="protein sequence ID" value="VDL29184.1"/>
    <property type="molecule type" value="Genomic_DNA"/>
</dbReference>
<feature type="glycosylation site" description="N-linked (GlcNAc...) asparagine" evidence="18">
    <location>
        <position position="320"/>
    </location>
</feature>
<accession>A0A0R3SEM8</accession>
<reference evidence="21 23" key="2">
    <citation type="submission" date="2018-11" db="EMBL/GenBank/DDBJ databases">
        <authorList>
            <consortium name="Pathogen Informatics"/>
        </authorList>
    </citation>
    <scope>NUCLEOTIDE SEQUENCE [LARGE SCALE GENOMIC DNA]</scope>
</reference>
<evidence type="ECO:0000313" key="22">
    <source>
        <dbReference type="EMBL" id="VUZ46050.1"/>
    </source>
</evidence>
<keyword evidence="10 19" id="KW-1133">Transmembrane helix</keyword>
<feature type="domain" description="Fido" evidence="20">
    <location>
        <begin position="331"/>
        <end position="466"/>
    </location>
</feature>
<evidence type="ECO:0000256" key="14">
    <source>
        <dbReference type="ARBA" id="ARBA00048696"/>
    </source>
</evidence>
<feature type="transmembrane region" description="Helical" evidence="19">
    <location>
        <begin position="9"/>
        <end position="29"/>
    </location>
</feature>
<keyword evidence="24" id="KW-1185">Reference proteome</keyword>
<evidence type="ECO:0000256" key="7">
    <source>
        <dbReference type="ARBA" id="ARBA00022741"/>
    </source>
</evidence>
<evidence type="ECO:0000313" key="25">
    <source>
        <dbReference type="WBParaSite" id="HDID_0000323401-mRNA-1"/>
    </source>
</evidence>
<proteinExistence type="inferred from homology"/>
<sequence length="527" mass="59786">MNLRNDRYLLWYLTLFMLAFTLLCPYSFWSKLCSGFIEYIKLANFKSLIKSSTIYIIIQKCVWGSSISDFSSLGCFKEQQSDDYASRYGYMHSLISSQQRRISDNIRFADLDRVKSRSAQKEAEKSMLLAVKHQAVGRQEMALKLLRHAAKLDPRNSEILNLLGETFEKLSSTIGGKKLDNALLNPDDFIKSLSPEQAHNLVKAEGLYTKALISDPLNIRAISNQKRMGSIVKEIDQQRFREIDSKVARFYLVPDSDPGLKKVKVEHYFLHIYHSNAIEGNTLSLAQTRALLETRLAVGGKSMQEQNEVLGLDAAFKYLNNTLLTGTLTRISLKDILEVHRRVLSFVDISEAGRLRTTQVFVGDHTPPPASILPELMEELIDWINSEEALALHPIELAALIHWKLVYIHPFYDGNGRTARLVMNLILMRAGYPPAIVRKEDRATYYEGLKSANSGDVRPFIRFIADCAETAIDEYLRASEKTIIVDGTNRPTVTQVGSLMPYTAPPLHFPWLPYEQSSGRSHVIYSN</sequence>
<dbReference type="PANTHER" id="PTHR13504">
    <property type="entry name" value="FIDO DOMAIN-CONTAINING PROTEIN DDB_G0283145"/>
    <property type="match status" value="1"/>
</dbReference>
<evidence type="ECO:0000313" key="21">
    <source>
        <dbReference type="EMBL" id="VDL29184.1"/>
    </source>
</evidence>
<evidence type="ECO:0000313" key="23">
    <source>
        <dbReference type="Proteomes" id="UP000274504"/>
    </source>
</evidence>
<dbReference type="InterPro" id="IPR040198">
    <property type="entry name" value="Fido_containing"/>
</dbReference>
<evidence type="ECO:0000256" key="4">
    <source>
        <dbReference type="ARBA" id="ARBA00022692"/>
    </source>
</evidence>
<feature type="active site" evidence="15">
    <location>
        <position position="409"/>
    </location>
</feature>
<keyword evidence="9 16" id="KW-0067">ATP-binding</keyword>
<keyword evidence="8" id="KW-0802">TPR repeat</keyword>
<comment type="catalytic activity">
    <reaction evidence="13">
        <text>L-threonyl-[protein] + ATP = 3-O-(5'-adenylyl)-L-threonyl-[protein] + diphosphate</text>
        <dbReference type="Rhea" id="RHEA:54292"/>
        <dbReference type="Rhea" id="RHEA-COMP:11060"/>
        <dbReference type="Rhea" id="RHEA-COMP:13847"/>
        <dbReference type="ChEBI" id="CHEBI:30013"/>
        <dbReference type="ChEBI" id="CHEBI:30616"/>
        <dbReference type="ChEBI" id="CHEBI:33019"/>
        <dbReference type="ChEBI" id="CHEBI:138113"/>
        <dbReference type="EC" id="2.7.7.108"/>
    </reaction>
</comment>
<feature type="binding site" evidence="16">
    <location>
        <begin position="362"/>
        <end position="365"/>
    </location>
    <ligand>
        <name>ATP</name>
        <dbReference type="ChEBI" id="CHEBI:30616"/>
    </ligand>
</feature>
<evidence type="ECO:0000256" key="8">
    <source>
        <dbReference type="ARBA" id="ARBA00022803"/>
    </source>
</evidence>
<dbReference type="InterPro" id="IPR036597">
    <property type="entry name" value="Fido-like_dom_sf"/>
</dbReference>
<dbReference type="InterPro" id="IPR011990">
    <property type="entry name" value="TPR-like_helical_dom_sf"/>
</dbReference>
<comment type="catalytic activity">
    <reaction evidence="14">
        <text>L-tyrosyl-[protein] + ATP = O-(5'-adenylyl)-L-tyrosyl-[protein] + diphosphate</text>
        <dbReference type="Rhea" id="RHEA:54288"/>
        <dbReference type="Rhea" id="RHEA-COMP:10136"/>
        <dbReference type="Rhea" id="RHEA-COMP:13846"/>
        <dbReference type="ChEBI" id="CHEBI:30616"/>
        <dbReference type="ChEBI" id="CHEBI:33019"/>
        <dbReference type="ChEBI" id="CHEBI:46858"/>
        <dbReference type="ChEBI" id="CHEBI:83624"/>
        <dbReference type="EC" id="2.7.7.108"/>
    </reaction>
</comment>
<evidence type="ECO:0000256" key="10">
    <source>
        <dbReference type="ARBA" id="ARBA00022989"/>
    </source>
</evidence>
<comment type="subcellular location">
    <subcellularLocation>
        <location evidence="1">Membrane</location>
        <topology evidence="1">Single-pass membrane protein</topology>
    </subcellularLocation>
</comment>
<organism evidence="25">
    <name type="scientific">Hymenolepis diminuta</name>
    <name type="common">Rat tapeworm</name>
    <dbReference type="NCBI Taxonomy" id="6216"/>
    <lineage>
        <taxon>Eukaryota</taxon>
        <taxon>Metazoa</taxon>
        <taxon>Spiralia</taxon>
        <taxon>Lophotrochozoa</taxon>
        <taxon>Platyhelminthes</taxon>
        <taxon>Cestoda</taxon>
        <taxon>Eucestoda</taxon>
        <taxon>Cyclophyllidea</taxon>
        <taxon>Hymenolepididae</taxon>
        <taxon>Hymenolepis</taxon>
    </lineage>
</organism>
<dbReference type="Gene3D" id="1.25.40.10">
    <property type="entry name" value="Tetratricopeptide repeat domain"/>
    <property type="match status" value="1"/>
</dbReference>
<name>A0A0R3SEM8_HYMDI</name>